<dbReference type="RefSeq" id="WP_377886619.1">
    <property type="nucleotide sequence ID" value="NZ_JBHMDV010000011.1"/>
</dbReference>
<reference evidence="7" key="1">
    <citation type="journal article" date="2014" name="Int. J. Syst. Evol. Microbiol.">
        <title>Complete genome of a new Firmicutes species belonging to the dominant human colonic microbiota ('Ruminococcus bicirculans') reveals two chromosomes and a selective capacity to utilize plant glucans.</title>
        <authorList>
            <consortium name="NISC Comparative Sequencing Program"/>
            <person name="Wegmann U."/>
            <person name="Louis P."/>
            <person name="Goesmann A."/>
            <person name="Henrissat B."/>
            <person name="Duncan S.H."/>
            <person name="Flint H.J."/>
        </authorList>
    </citation>
    <scope>NUCLEOTIDE SEQUENCE</scope>
    <source>
        <strain evidence="7">NBRC 108216</strain>
    </source>
</reference>
<dbReference type="Gene3D" id="3.40.109.10">
    <property type="entry name" value="NADH Oxidase"/>
    <property type="match status" value="1"/>
</dbReference>
<dbReference type="CDD" id="cd02136">
    <property type="entry name" value="PnbA_NfnB-like"/>
    <property type="match status" value="1"/>
</dbReference>
<dbReference type="PANTHER" id="PTHR43673">
    <property type="entry name" value="NAD(P)H NITROREDUCTASE YDGI-RELATED"/>
    <property type="match status" value="1"/>
</dbReference>
<evidence type="ECO:0000256" key="2">
    <source>
        <dbReference type="ARBA" id="ARBA00007118"/>
    </source>
</evidence>
<reference evidence="7" key="2">
    <citation type="submission" date="2023-01" db="EMBL/GenBank/DDBJ databases">
        <title>Draft genome sequence of Algimonas porphyrae strain NBRC 108216.</title>
        <authorList>
            <person name="Sun Q."/>
            <person name="Mori K."/>
        </authorList>
    </citation>
    <scope>NUCLEOTIDE SEQUENCE</scope>
    <source>
        <strain evidence="7">NBRC 108216</strain>
    </source>
</reference>
<evidence type="ECO:0000259" key="6">
    <source>
        <dbReference type="Pfam" id="PF00881"/>
    </source>
</evidence>
<evidence type="ECO:0000256" key="1">
    <source>
        <dbReference type="ARBA" id="ARBA00001917"/>
    </source>
</evidence>
<sequence>MTMKTTIADLLSSRYSARGFKPDPVPQALLNDIFAESLKAASNCNTQPWQVYVVSGEMKDKVSNAMLAEVMSGKGPSPEFAWNVRYQGVHKDRQWGSAMALYGAMGIEREDKPARMQAMGRNWQFFGAPHGAFFAMEKYLDIMGAVDVGIYAQTLSLLLEENGIQSCMQGALGQFPAPVKNLLGIPDEQGILFGMSFGYADDHDANDCRTDRVALEDGVKFFS</sequence>
<protein>
    <submittedName>
        <fullName evidence="7">Nitroreductase</fullName>
    </submittedName>
</protein>
<organism evidence="7 8">
    <name type="scientific">Algimonas porphyrae</name>
    <dbReference type="NCBI Taxonomy" id="1128113"/>
    <lineage>
        <taxon>Bacteria</taxon>
        <taxon>Pseudomonadati</taxon>
        <taxon>Pseudomonadota</taxon>
        <taxon>Alphaproteobacteria</taxon>
        <taxon>Maricaulales</taxon>
        <taxon>Robiginitomaculaceae</taxon>
        <taxon>Algimonas</taxon>
    </lineage>
</organism>
<dbReference type="InterPro" id="IPR000415">
    <property type="entry name" value="Nitroreductase-like"/>
</dbReference>
<evidence type="ECO:0000313" key="8">
    <source>
        <dbReference type="Proteomes" id="UP001161390"/>
    </source>
</evidence>
<keyword evidence="4" id="KW-0288">FMN</keyword>
<dbReference type="EMBL" id="BSNJ01000005">
    <property type="protein sequence ID" value="GLQ21525.1"/>
    <property type="molecule type" value="Genomic_DNA"/>
</dbReference>
<name>A0ABQ5V1U7_9PROT</name>
<keyword evidence="5" id="KW-0560">Oxidoreductase</keyword>
<feature type="domain" description="Nitroreductase" evidence="6">
    <location>
        <begin position="12"/>
        <end position="199"/>
    </location>
</feature>
<evidence type="ECO:0000256" key="5">
    <source>
        <dbReference type="ARBA" id="ARBA00023002"/>
    </source>
</evidence>
<accession>A0ABQ5V1U7</accession>
<evidence type="ECO:0000313" key="7">
    <source>
        <dbReference type="EMBL" id="GLQ21525.1"/>
    </source>
</evidence>
<comment type="similarity">
    <text evidence="2">Belongs to the nitroreductase family.</text>
</comment>
<dbReference type="Proteomes" id="UP001161390">
    <property type="component" value="Unassembled WGS sequence"/>
</dbReference>
<keyword evidence="8" id="KW-1185">Reference proteome</keyword>
<evidence type="ECO:0000256" key="4">
    <source>
        <dbReference type="ARBA" id="ARBA00022643"/>
    </source>
</evidence>
<dbReference type="Pfam" id="PF00881">
    <property type="entry name" value="Nitroreductase"/>
    <property type="match status" value="1"/>
</dbReference>
<evidence type="ECO:0000256" key="3">
    <source>
        <dbReference type="ARBA" id="ARBA00022630"/>
    </source>
</evidence>
<dbReference type="SUPFAM" id="SSF55469">
    <property type="entry name" value="FMN-dependent nitroreductase-like"/>
    <property type="match status" value="1"/>
</dbReference>
<proteinExistence type="inferred from homology"/>
<dbReference type="InterPro" id="IPR029479">
    <property type="entry name" value="Nitroreductase"/>
</dbReference>
<gene>
    <name evidence="7" type="ORF">GCM10007854_24800</name>
</gene>
<comment type="cofactor">
    <cofactor evidence="1">
        <name>FMN</name>
        <dbReference type="ChEBI" id="CHEBI:58210"/>
    </cofactor>
</comment>
<dbReference type="PANTHER" id="PTHR43673:SF2">
    <property type="entry name" value="NITROREDUCTASE"/>
    <property type="match status" value="1"/>
</dbReference>
<comment type="caution">
    <text evidence="7">The sequence shown here is derived from an EMBL/GenBank/DDBJ whole genome shotgun (WGS) entry which is preliminary data.</text>
</comment>
<keyword evidence="3" id="KW-0285">Flavoprotein</keyword>